<dbReference type="GO" id="GO:0005654">
    <property type="term" value="C:nucleoplasm"/>
    <property type="evidence" value="ECO:0007669"/>
    <property type="project" value="UniProtKB-SubCell"/>
</dbReference>
<evidence type="ECO:0000256" key="2">
    <source>
        <dbReference type="ARBA" id="ARBA00006177"/>
    </source>
</evidence>
<keyword evidence="16" id="KW-1185">Reference proteome</keyword>
<keyword evidence="11" id="KW-0131">Cell cycle</keyword>
<dbReference type="GO" id="GO:0003677">
    <property type="term" value="F:DNA binding"/>
    <property type="evidence" value="ECO:0007669"/>
    <property type="project" value="UniProtKB-UniRule"/>
</dbReference>
<keyword evidence="4 12" id="KW-0863">Zinc-finger</keyword>
<proteinExistence type="inferred from homology"/>
<dbReference type="SMART" id="SM00692">
    <property type="entry name" value="DM3"/>
    <property type="match status" value="1"/>
</dbReference>
<dbReference type="AlphaFoldDB" id="A0ABD0JZL2"/>
<dbReference type="EMBL" id="JACVVK020000285">
    <property type="protein sequence ID" value="KAK7480234.1"/>
    <property type="molecule type" value="Genomic_DNA"/>
</dbReference>
<dbReference type="InterPro" id="IPR026516">
    <property type="entry name" value="THAP1/10"/>
</dbReference>
<dbReference type="InterPro" id="IPR038441">
    <property type="entry name" value="THAP_Znf_sf"/>
</dbReference>
<evidence type="ECO:0000256" key="9">
    <source>
        <dbReference type="ARBA" id="ARBA00023163"/>
    </source>
</evidence>
<keyword evidence="3" id="KW-0479">Metal-binding</keyword>
<keyword evidence="8 12" id="KW-0238">DNA-binding</keyword>
<name>A0ABD0JZL2_9CAEN</name>
<feature type="domain" description="THAP-type" evidence="14">
    <location>
        <begin position="14"/>
        <end position="108"/>
    </location>
</feature>
<evidence type="ECO:0000256" key="8">
    <source>
        <dbReference type="ARBA" id="ARBA00023125"/>
    </source>
</evidence>
<dbReference type="Gene3D" id="6.20.210.20">
    <property type="entry name" value="THAP domain"/>
    <property type="match status" value="1"/>
</dbReference>
<evidence type="ECO:0000256" key="1">
    <source>
        <dbReference type="ARBA" id="ARBA00004642"/>
    </source>
</evidence>
<evidence type="ECO:0000313" key="15">
    <source>
        <dbReference type="EMBL" id="KAK7480234.1"/>
    </source>
</evidence>
<feature type="region of interest" description="Disordered" evidence="13">
    <location>
        <begin position="263"/>
        <end position="284"/>
    </location>
</feature>
<reference evidence="15 16" key="1">
    <citation type="journal article" date="2023" name="Sci. Data">
        <title>Genome assembly of the Korean intertidal mud-creeper Batillaria attramentaria.</title>
        <authorList>
            <person name="Patra A.K."/>
            <person name="Ho P.T."/>
            <person name="Jun S."/>
            <person name="Lee S.J."/>
            <person name="Kim Y."/>
            <person name="Won Y.J."/>
        </authorList>
    </citation>
    <scope>NUCLEOTIDE SEQUENCE [LARGE SCALE GENOMIC DNA]</scope>
    <source>
        <strain evidence="15">Wonlab-2016</strain>
    </source>
</reference>
<dbReference type="SMART" id="SM00980">
    <property type="entry name" value="THAP"/>
    <property type="match status" value="1"/>
</dbReference>
<dbReference type="InterPro" id="IPR006612">
    <property type="entry name" value="THAP_Znf"/>
</dbReference>
<dbReference type="Pfam" id="PF05485">
    <property type="entry name" value="THAP"/>
    <property type="match status" value="1"/>
</dbReference>
<keyword evidence="6" id="KW-0805">Transcription regulation</keyword>
<evidence type="ECO:0000256" key="11">
    <source>
        <dbReference type="ARBA" id="ARBA00023306"/>
    </source>
</evidence>
<evidence type="ECO:0000259" key="14">
    <source>
        <dbReference type="PROSITE" id="PS50950"/>
    </source>
</evidence>
<feature type="compositionally biased region" description="Polar residues" evidence="13">
    <location>
        <begin position="263"/>
        <end position="277"/>
    </location>
</feature>
<keyword evidence="10" id="KW-0539">Nucleus</keyword>
<organism evidence="15 16">
    <name type="scientific">Batillaria attramentaria</name>
    <dbReference type="NCBI Taxonomy" id="370345"/>
    <lineage>
        <taxon>Eukaryota</taxon>
        <taxon>Metazoa</taxon>
        <taxon>Spiralia</taxon>
        <taxon>Lophotrochozoa</taxon>
        <taxon>Mollusca</taxon>
        <taxon>Gastropoda</taxon>
        <taxon>Caenogastropoda</taxon>
        <taxon>Sorbeoconcha</taxon>
        <taxon>Cerithioidea</taxon>
        <taxon>Batillariidae</taxon>
        <taxon>Batillaria</taxon>
    </lineage>
</organism>
<keyword evidence="5" id="KW-0862">Zinc</keyword>
<dbReference type="Proteomes" id="UP001519460">
    <property type="component" value="Unassembled WGS sequence"/>
</dbReference>
<dbReference type="PANTHER" id="PTHR46600">
    <property type="entry name" value="THAP DOMAIN-CONTAINING"/>
    <property type="match status" value="1"/>
</dbReference>
<evidence type="ECO:0000256" key="12">
    <source>
        <dbReference type="PROSITE-ProRule" id="PRU00309"/>
    </source>
</evidence>
<evidence type="ECO:0000313" key="16">
    <source>
        <dbReference type="Proteomes" id="UP001519460"/>
    </source>
</evidence>
<keyword evidence="9" id="KW-0804">Transcription</keyword>
<evidence type="ECO:0000256" key="10">
    <source>
        <dbReference type="ARBA" id="ARBA00023242"/>
    </source>
</evidence>
<evidence type="ECO:0000256" key="6">
    <source>
        <dbReference type="ARBA" id="ARBA00023015"/>
    </source>
</evidence>
<comment type="subcellular location">
    <subcellularLocation>
        <location evidence="1">Nucleus</location>
        <location evidence="1">Nucleoplasm</location>
    </subcellularLocation>
</comment>
<comment type="caution">
    <text evidence="15">The sequence shown here is derived from an EMBL/GenBank/DDBJ whole genome shotgun (WGS) entry which is preliminary data.</text>
</comment>
<protein>
    <recommendedName>
        <fullName evidence="14">THAP-type domain-containing protein</fullName>
    </recommendedName>
</protein>
<sequence>MANADHSESAKRRKTGYSCCVANCTGKHSDFISQHKFPLDSSVRKQWIRFVKVCRADFGPSFGTPTNSRICERHFTPESYDPSYWLKQSLGIPCVGKQLKHGAVPTIQKHSFSTPLHRGQIVFTVSTTVTTTASCATSQCVVTSSGQRPKPSYVLPGVKKTRGAYAKREHQRTLDNIFTKNDECMELPVLPSADSSEVQEETGTAEGHTHTEPLQVKLKVRKKNKMVQVYPASVMQQQHLVRHRGTQCERNQKNAITQCNLALDSSHQPPTDGADQQSDTEMEMAADQQCEATFDAEYQPQSEVSSDDEITVLSGLFFGFFSDYVCELQKEVMGLASLASIVEMKEYLRAQDNQAPPPLCAEYEDARPEKLQAIADFQARFKWSLSFSGLVSSYFICCSQRTG</sequence>
<dbReference type="PANTHER" id="PTHR46600:SF1">
    <property type="entry name" value="THAP DOMAIN-CONTAINING PROTEIN 1"/>
    <property type="match status" value="1"/>
</dbReference>
<evidence type="ECO:0000256" key="4">
    <source>
        <dbReference type="ARBA" id="ARBA00022771"/>
    </source>
</evidence>
<evidence type="ECO:0000256" key="5">
    <source>
        <dbReference type="ARBA" id="ARBA00022833"/>
    </source>
</evidence>
<accession>A0ABD0JZL2</accession>
<evidence type="ECO:0000256" key="3">
    <source>
        <dbReference type="ARBA" id="ARBA00022723"/>
    </source>
</evidence>
<evidence type="ECO:0000256" key="13">
    <source>
        <dbReference type="SAM" id="MobiDB-lite"/>
    </source>
</evidence>
<dbReference type="PROSITE" id="PS50950">
    <property type="entry name" value="ZF_THAP"/>
    <property type="match status" value="1"/>
</dbReference>
<evidence type="ECO:0000256" key="7">
    <source>
        <dbReference type="ARBA" id="ARBA00023054"/>
    </source>
</evidence>
<comment type="similarity">
    <text evidence="2">Belongs to the THAP1 family.</text>
</comment>
<keyword evidence="7" id="KW-0175">Coiled coil</keyword>
<gene>
    <name evidence="15" type="ORF">BaRGS_00028510</name>
</gene>
<dbReference type="SUPFAM" id="SSF57716">
    <property type="entry name" value="Glucocorticoid receptor-like (DNA-binding domain)"/>
    <property type="match status" value="1"/>
</dbReference>
<dbReference type="GO" id="GO:0008270">
    <property type="term" value="F:zinc ion binding"/>
    <property type="evidence" value="ECO:0007669"/>
    <property type="project" value="UniProtKB-KW"/>
</dbReference>